<feature type="domain" description="Response regulatory" evidence="7">
    <location>
        <begin position="15"/>
        <end position="130"/>
    </location>
</feature>
<dbReference type="Pfam" id="PF00196">
    <property type="entry name" value="GerE"/>
    <property type="match status" value="1"/>
</dbReference>
<dbReference type="PRINTS" id="PR00038">
    <property type="entry name" value="HTHLUXR"/>
</dbReference>
<name>A0ABV9EV90_9ACTN</name>
<evidence type="ECO:0000256" key="2">
    <source>
        <dbReference type="ARBA" id="ARBA00023015"/>
    </source>
</evidence>
<dbReference type="SMART" id="SM00421">
    <property type="entry name" value="HTH_LUXR"/>
    <property type="match status" value="1"/>
</dbReference>
<evidence type="ECO:0000259" key="6">
    <source>
        <dbReference type="PROSITE" id="PS50043"/>
    </source>
</evidence>
<dbReference type="PROSITE" id="PS50043">
    <property type="entry name" value="HTH_LUXR_2"/>
    <property type="match status" value="1"/>
</dbReference>
<keyword evidence="2" id="KW-0805">Transcription regulation</keyword>
<evidence type="ECO:0000313" key="8">
    <source>
        <dbReference type="EMBL" id="MFC4591909.1"/>
    </source>
</evidence>
<dbReference type="SMART" id="SM00448">
    <property type="entry name" value="REC"/>
    <property type="match status" value="1"/>
</dbReference>
<dbReference type="PANTHER" id="PTHR43214">
    <property type="entry name" value="TWO-COMPONENT RESPONSE REGULATOR"/>
    <property type="match status" value="1"/>
</dbReference>
<keyword evidence="3" id="KW-0238">DNA-binding</keyword>
<dbReference type="PANTHER" id="PTHR43214:SF24">
    <property type="entry name" value="TRANSCRIPTIONAL REGULATORY PROTEIN NARL-RELATED"/>
    <property type="match status" value="1"/>
</dbReference>
<dbReference type="InterPro" id="IPR058245">
    <property type="entry name" value="NreC/VraR/RcsB-like_REC"/>
</dbReference>
<evidence type="ECO:0000259" key="7">
    <source>
        <dbReference type="PROSITE" id="PS50110"/>
    </source>
</evidence>
<evidence type="ECO:0000256" key="3">
    <source>
        <dbReference type="ARBA" id="ARBA00023125"/>
    </source>
</evidence>
<dbReference type="InterPro" id="IPR016032">
    <property type="entry name" value="Sig_transdc_resp-reg_C-effctor"/>
</dbReference>
<sequence>MTAAEPRVLTAAGPRVLIADDQALVRAGFRLILTVRGIEVVGEAADGAEAVAAARRLRPDVVLMDIRMPTMDGLEAARLTLEHVPECRVIMLTTFDLDRYVYTALRLGASGFLLKDVTPEHLAAAVRLVNTGDALLAPSITRRLVERFAPDPPPSPSAHPALSALTPRELEVLTLMGRGLSNTELARELTLSEATVKTHAARIFMKLNLRDRAQAVVVAYETGLVSPGP</sequence>
<evidence type="ECO:0000256" key="5">
    <source>
        <dbReference type="PROSITE-ProRule" id="PRU00169"/>
    </source>
</evidence>
<dbReference type="CDD" id="cd17535">
    <property type="entry name" value="REC_NarL-like"/>
    <property type="match status" value="1"/>
</dbReference>
<dbReference type="InterPro" id="IPR000792">
    <property type="entry name" value="Tscrpt_reg_LuxR_C"/>
</dbReference>
<evidence type="ECO:0000256" key="4">
    <source>
        <dbReference type="ARBA" id="ARBA00023163"/>
    </source>
</evidence>
<keyword evidence="4" id="KW-0804">Transcription</keyword>
<evidence type="ECO:0000256" key="1">
    <source>
        <dbReference type="ARBA" id="ARBA00022553"/>
    </source>
</evidence>
<proteinExistence type="predicted"/>
<keyword evidence="1 5" id="KW-0597">Phosphoprotein</keyword>
<dbReference type="InterPro" id="IPR011006">
    <property type="entry name" value="CheY-like_superfamily"/>
</dbReference>
<dbReference type="EMBL" id="JBHSFN010000039">
    <property type="protein sequence ID" value="MFC4591909.1"/>
    <property type="molecule type" value="Genomic_DNA"/>
</dbReference>
<protein>
    <submittedName>
        <fullName evidence="8">Response regulator</fullName>
    </submittedName>
</protein>
<dbReference type="CDD" id="cd06170">
    <property type="entry name" value="LuxR_C_like"/>
    <property type="match status" value="1"/>
</dbReference>
<dbReference type="Pfam" id="PF00072">
    <property type="entry name" value="Response_reg"/>
    <property type="match status" value="1"/>
</dbReference>
<organism evidence="8 9">
    <name type="scientific">Sphaerisporangium corydalis</name>
    <dbReference type="NCBI Taxonomy" id="1441875"/>
    <lineage>
        <taxon>Bacteria</taxon>
        <taxon>Bacillati</taxon>
        <taxon>Actinomycetota</taxon>
        <taxon>Actinomycetes</taxon>
        <taxon>Streptosporangiales</taxon>
        <taxon>Streptosporangiaceae</taxon>
        <taxon>Sphaerisporangium</taxon>
    </lineage>
</organism>
<dbReference type="Gene3D" id="3.40.50.2300">
    <property type="match status" value="1"/>
</dbReference>
<dbReference type="PROSITE" id="PS50110">
    <property type="entry name" value="RESPONSE_REGULATORY"/>
    <property type="match status" value="1"/>
</dbReference>
<dbReference type="InterPro" id="IPR001789">
    <property type="entry name" value="Sig_transdc_resp-reg_receiver"/>
</dbReference>
<comment type="caution">
    <text evidence="8">The sequence shown here is derived from an EMBL/GenBank/DDBJ whole genome shotgun (WGS) entry which is preliminary data.</text>
</comment>
<feature type="modified residue" description="4-aspartylphosphate" evidence="5">
    <location>
        <position position="65"/>
    </location>
</feature>
<evidence type="ECO:0000313" key="9">
    <source>
        <dbReference type="Proteomes" id="UP001595891"/>
    </source>
</evidence>
<keyword evidence="9" id="KW-1185">Reference proteome</keyword>
<feature type="domain" description="HTH luxR-type" evidence="6">
    <location>
        <begin position="158"/>
        <end position="223"/>
    </location>
</feature>
<dbReference type="InterPro" id="IPR039420">
    <property type="entry name" value="WalR-like"/>
</dbReference>
<dbReference type="SUPFAM" id="SSF46894">
    <property type="entry name" value="C-terminal effector domain of the bipartite response regulators"/>
    <property type="match status" value="1"/>
</dbReference>
<dbReference type="SUPFAM" id="SSF52172">
    <property type="entry name" value="CheY-like"/>
    <property type="match status" value="1"/>
</dbReference>
<gene>
    <name evidence="8" type="ORF">ACFO8L_37880</name>
</gene>
<dbReference type="Proteomes" id="UP001595891">
    <property type="component" value="Unassembled WGS sequence"/>
</dbReference>
<dbReference type="RefSeq" id="WP_262846076.1">
    <property type="nucleotide sequence ID" value="NZ_JANZYP010000044.1"/>
</dbReference>
<accession>A0ABV9EV90</accession>
<reference evidence="9" key="1">
    <citation type="journal article" date="2019" name="Int. J. Syst. Evol. Microbiol.">
        <title>The Global Catalogue of Microorganisms (GCM) 10K type strain sequencing project: providing services to taxonomists for standard genome sequencing and annotation.</title>
        <authorList>
            <consortium name="The Broad Institute Genomics Platform"/>
            <consortium name="The Broad Institute Genome Sequencing Center for Infectious Disease"/>
            <person name="Wu L."/>
            <person name="Ma J."/>
        </authorList>
    </citation>
    <scope>NUCLEOTIDE SEQUENCE [LARGE SCALE GENOMIC DNA]</scope>
    <source>
        <strain evidence="9">CCUG 49560</strain>
    </source>
</reference>